<dbReference type="AlphaFoldDB" id="A0A5C6F1V5"/>
<feature type="region of interest" description="Disordered" evidence="1">
    <location>
        <begin position="20"/>
        <end position="65"/>
    </location>
</feature>
<sequence>MGTSPSPKIVQFSSRDFTYANFTLPPGESSDSEERASAHAIPTRPLPRPTSPQGVEDGQVPKPENRAVFKPLFHLRQLHSPSGRVERQRGEGVRACNPHPAATASDLPAGR</sequence>
<organism evidence="2 3">
    <name type="scientific">Rubripirellula reticaptiva</name>
    <dbReference type="NCBI Taxonomy" id="2528013"/>
    <lineage>
        <taxon>Bacteria</taxon>
        <taxon>Pseudomonadati</taxon>
        <taxon>Planctomycetota</taxon>
        <taxon>Planctomycetia</taxon>
        <taxon>Pirellulales</taxon>
        <taxon>Pirellulaceae</taxon>
        <taxon>Rubripirellula</taxon>
    </lineage>
</organism>
<evidence type="ECO:0000256" key="1">
    <source>
        <dbReference type="SAM" id="MobiDB-lite"/>
    </source>
</evidence>
<dbReference type="EMBL" id="SJPX01000002">
    <property type="protein sequence ID" value="TWU55232.1"/>
    <property type="molecule type" value="Genomic_DNA"/>
</dbReference>
<dbReference type="Proteomes" id="UP000317977">
    <property type="component" value="Unassembled WGS sequence"/>
</dbReference>
<gene>
    <name evidence="2" type="ORF">Poly59_15290</name>
</gene>
<name>A0A5C6F1V5_9BACT</name>
<evidence type="ECO:0000313" key="3">
    <source>
        <dbReference type="Proteomes" id="UP000317977"/>
    </source>
</evidence>
<comment type="caution">
    <text evidence="2">The sequence shown here is derived from an EMBL/GenBank/DDBJ whole genome shotgun (WGS) entry which is preliminary data.</text>
</comment>
<keyword evidence="3" id="KW-1185">Reference proteome</keyword>
<protein>
    <submittedName>
        <fullName evidence="2">Uncharacterized protein</fullName>
    </submittedName>
</protein>
<proteinExistence type="predicted"/>
<accession>A0A5C6F1V5</accession>
<evidence type="ECO:0000313" key="2">
    <source>
        <dbReference type="EMBL" id="TWU55232.1"/>
    </source>
</evidence>
<reference evidence="2 3" key="1">
    <citation type="submission" date="2019-02" db="EMBL/GenBank/DDBJ databases">
        <title>Deep-cultivation of Planctomycetes and their phenomic and genomic characterization uncovers novel biology.</title>
        <authorList>
            <person name="Wiegand S."/>
            <person name="Jogler M."/>
            <person name="Boedeker C."/>
            <person name="Pinto D."/>
            <person name="Vollmers J."/>
            <person name="Rivas-Marin E."/>
            <person name="Kohn T."/>
            <person name="Peeters S.H."/>
            <person name="Heuer A."/>
            <person name="Rast P."/>
            <person name="Oberbeckmann S."/>
            <person name="Bunk B."/>
            <person name="Jeske O."/>
            <person name="Meyerdierks A."/>
            <person name="Storesund J.E."/>
            <person name="Kallscheuer N."/>
            <person name="Luecker S."/>
            <person name="Lage O.M."/>
            <person name="Pohl T."/>
            <person name="Merkel B.J."/>
            <person name="Hornburger P."/>
            <person name="Mueller R.-W."/>
            <person name="Bruemmer F."/>
            <person name="Labrenz M."/>
            <person name="Spormann A.M."/>
            <person name="Op Den Camp H."/>
            <person name="Overmann J."/>
            <person name="Amann R."/>
            <person name="Jetten M.S.M."/>
            <person name="Mascher T."/>
            <person name="Medema M.H."/>
            <person name="Devos D.P."/>
            <person name="Kaster A.-K."/>
            <person name="Ovreas L."/>
            <person name="Rohde M."/>
            <person name="Galperin M.Y."/>
            <person name="Jogler C."/>
        </authorList>
    </citation>
    <scope>NUCLEOTIDE SEQUENCE [LARGE SCALE GENOMIC DNA]</scope>
    <source>
        <strain evidence="2 3">Poly59</strain>
    </source>
</reference>
<feature type="region of interest" description="Disordered" evidence="1">
    <location>
        <begin position="78"/>
        <end position="111"/>
    </location>
</feature>